<proteinExistence type="inferred from homology"/>
<sequence length="595" mass="62154">MTESTPSKGINYPPPIEVPSTPYTNPAVSNPVMAGWALQVLSEVVVNIGPLQSILWGNAGFGALRTLEATGILDTYTPCFDPTVIPHSAPVPPPPSPSAREKSVFLSSKNYTSAYTAQTTTPAAVTRKLSALLSPPSVHALCTIFPIAPSTSTTTTSPISFSPRTPLAGVPILVKDELAVAGTPKTLGLTLAEATRRGTATSDAGATSWCVQRLIDAGALVVGKASMHEIGFDTTNNNPNWGTPRNPYNNAYYTGGSSGGSAYAVAAGLVPIAVGADGGGSIRVPAAYCGVFGLKPSHGRVSSRPTLSIAPTTGVAGPIAATMDDLELAYSIMAQPDPNNATSREFPRGLKTPREACTGKRVLGVYKAWIEDCDADVRAATQAAITWLQESAGYEVVEIEIPLLKEGRMAHALTILTEIGQSFCKGDTRGLTPANKVIVAVGSKTSARDFAIAQKVRALLMGHLSFLFEKHGDGLVIVSPVTPHAGAKIASEEHVKKGGAGVSDSNLSLKTMQYVFLSNFVGCPSISIPCGYSEEALPIGLLGMATWGAEETLFELGRAGERYLEDVVGRRKPGGDAWVDMMGVDIDSGDSTVID</sequence>
<dbReference type="Gene3D" id="3.90.1300.10">
    <property type="entry name" value="Amidase signature (AS) domain"/>
    <property type="match status" value="1"/>
</dbReference>
<dbReference type="PANTHER" id="PTHR11895">
    <property type="entry name" value="TRANSAMIDASE"/>
    <property type="match status" value="1"/>
</dbReference>
<dbReference type="InterPro" id="IPR036928">
    <property type="entry name" value="AS_sf"/>
</dbReference>
<evidence type="ECO:0000259" key="2">
    <source>
        <dbReference type="Pfam" id="PF01425"/>
    </source>
</evidence>
<evidence type="ECO:0000313" key="4">
    <source>
        <dbReference type="Proteomes" id="UP001447188"/>
    </source>
</evidence>
<feature type="domain" description="Amidase" evidence="2">
    <location>
        <begin position="162"/>
        <end position="553"/>
    </location>
</feature>
<comment type="caution">
    <text evidence="3">The sequence shown here is derived from an EMBL/GenBank/DDBJ whole genome shotgun (WGS) entry which is preliminary data.</text>
</comment>
<organism evidence="3 4">
    <name type="scientific">Discina gigas</name>
    <dbReference type="NCBI Taxonomy" id="1032678"/>
    <lineage>
        <taxon>Eukaryota</taxon>
        <taxon>Fungi</taxon>
        <taxon>Dikarya</taxon>
        <taxon>Ascomycota</taxon>
        <taxon>Pezizomycotina</taxon>
        <taxon>Pezizomycetes</taxon>
        <taxon>Pezizales</taxon>
        <taxon>Discinaceae</taxon>
        <taxon>Discina</taxon>
    </lineage>
</organism>
<dbReference type="Proteomes" id="UP001447188">
    <property type="component" value="Unassembled WGS sequence"/>
</dbReference>
<dbReference type="PROSITE" id="PS00571">
    <property type="entry name" value="AMIDASES"/>
    <property type="match status" value="1"/>
</dbReference>
<keyword evidence="4" id="KW-1185">Reference proteome</keyword>
<evidence type="ECO:0000313" key="3">
    <source>
        <dbReference type="EMBL" id="KAL0640621.1"/>
    </source>
</evidence>
<dbReference type="InterPro" id="IPR023631">
    <property type="entry name" value="Amidase_dom"/>
</dbReference>
<dbReference type="InterPro" id="IPR000120">
    <property type="entry name" value="Amidase"/>
</dbReference>
<dbReference type="EMBL" id="JBBBZM010000002">
    <property type="protein sequence ID" value="KAL0640621.1"/>
    <property type="molecule type" value="Genomic_DNA"/>
</dbReference>
<accession>A0ABR3GXF9</accession>
<gene>
    <name evidence="3" type="ORF">Q9L58_000289</name>
</gene>
<name>A0ABR3GXF9_9PEZI</name>
<dbReference type="Pfam" id="PF01425">
    <property type="entry name" value="Amidase"/>
    <property type="match status" value="1"/>
</dbReference>
<dbReference type="InterPro" id="IPR020556">
    <property type="entry name" value="Amidase_CS"/>
</dbReference>
<dbReference type="PANTHER" id="PTHR11895:SF67">
    <property type="entry name" value="AMIDASE DOMAIN-CONTAINING PROTEIN"/>
    <property type="match status" value="1"/>
</dbReference>
<comment type="similarity">
    <text evidence="1">Belongs to the amidase family.</text>
</comment>
<reference evidence="3 4" key="1">
    <citation type="submission" date="2024-02" db="EMBL/GenBank/DDBJ databases">
        <title>Discinaceae phylogenomics.</title>
        <authorList>
            <person name="Dirks A.C."/>
            <person name="James T.Y."/>
        </authorList>
    </citation>
    <scope>NUCLEOTIDE SEQUENCE [LARGE SCALE GENOMIC DNA]</scope>
    <source>
        <strain evidence="3 4">ACD0624</strain>
    </source>
</reference>
<dbReference type="SUPFAM" id="SSF75304">
    <property type="entry name" value="Amidase signature (AS) enzymes"/>
    <property type="match status" value="1"/>
</dbReference>
<evidence type="ECO:0000256" key="1">
    <source>
        <dbReference type="ARBA" id="ARBA00009199"/>
    </source>
</evidence>
<protein>
    <recommendedName>
        <fullName evidence="2">Amidase domain-containing protein</fullName>
    </recommendedName>
</protein>